<evidence type="ECO:0000256" key="1">
    <source>
        <dbReference type="SAM" id="Phobius"/>
    </source>
</evidence>
<keyword evidence="1" id="KW-1133">Transmembrane helix</keyword>
<sequence>MIEEYGKGYLVLLLPVSFLIVFLVATWRIWVAMILLVLGIKVWQRYQWESWCQKVNPLFGQIVYENQGKITPIDLAARCNFPGNLAKRYLDTKAEEFGVTPSKSNDGNQIYYFLNTIALSSIFDNSEPNTDIESDTEKVPAAILSAPIIEETKELEEIQLELKQTPQEKEPKLTLEENLLFGSLIQSELAKRLNVYSSTIYKHRNDPDFSEWTRNRDPDGMSWVYSPETKEFFPEEEEIN</sequence>
<evidence type="ECO:0000313" key="2">
    <source>
        <dbReference type="EMBL" id="CCH67533.1"/>
    </source>
</evidence>
<evidence type="ECO:0000313" key="3">
    <source>
        <dbReference type="Proteomes" id="UP000053051"/>
    </source>
</evidence>
<dbReference type="EMBL" id="CAIY01000044">
    <property type="protein sequence ID" value="CCH67533.1"/>
    <property type="molecule type" value="Genomic_DNA"/>
</dbReference>
<organism evidence="2 3">
    <name type="scientific">Richelia intracellularis HH01</name>
    <dbReference type="NCBI Taxonomy" id="1165094"/>
    <lineage>
        <taxon>Bacteria</taxon>
        <taxon>Bacillati</taxon>
        <taxon>Cyanobacteriota</taxon>
        <taxon>Cyanophyceae</taxon>
        <taxon>Nostocales</taxon>
        <taxon>Nostocaceae</taxon>
        <taxon>Richelia</taxon>
    </lineage>
</organism>
<reference evidence="2 3" key="1">
    <citation type="submission" date="2012-05" db="EMBL/GenBank/DDBJ databases">
        <authorList>
            <person name="Hilton J."/>
        </authorList>
    </citation>
    <scope>NUCLEOTIDE SEQUENCE [LARGE SCALE GENOMIC DNA]</scope>
    <source>
        <strain evidence="2 3">HH01</strain>
    </source>
</reference>
<gene>
    <name evidence="2" type="ORF">RINTHH_13780</name>
</gene>
<feature type="transmembrane region" description="Helical" evidence="1">
    <location>
        <begin position="12"/>
        <end position="38"/>
    </location>
</feature>
<dbReference type="AlphaFoldDB" id="M1X0I9"/>
<dbReference type="Proteomes" id="UP000053051">
    <property type="component" value="Unassembled WGS sequence"/>
</dbReference>
<protein>
    <submittedName>
        <fullName evidence="2">Uncharacterized protein</fullName>
    </submittedName>
</protein>
<dbReference type="STRING" id="1165094.RINTHH_13780"/>
<reference evidence="3" key="2">
    <citation type="submission" date="2016-01" db="EMBL/GenBank/DDBJ databases">
        <title>Diatom-associated endosymboitic cyanobacterium lacks core nitrogen metabolism enzymes.</title>
        <authorList>
            <person name="Hilton J.A."/>
            <person name="Foster R.A."/>
            <person name="Tripp H.J."/>
            <person name="Carter B.J."/>
            <person name="Zehr J.P."/>
            <person name="Villareal T.A."/>
        </authorList>
    </citation>
    <scope>NUCLEOTIDE SEQUENCE [LARGE SCALE GENOMIC DNA]</scope>
    <source>
        <strain evidence="3">HH01</strain>
    </source>
</reference>
<accession>M1X0I9</accession>
<name>M1X0I9_9NOST</name>
<keyword evidence="1" id="KW-0472">Membrane</keyword>
<proteinExistence type="predicted"/>
<keyword evidence="1" id="KW-0812">Transmembrane</keyword>
<keyword evidence="3" id="KW-1185">Reference proteome</keyword>
<comment type="caution">
    <text evidence="2">The sequence shown here is derived from an EMBL/GenBank/DDBJ whole genome shotgun (WGS) entry which is preliminary data.</text>
</comment>